<feature type="domain" description="HTH crp-type" evidence="1">
    <location>
        <begin position="104"/>
        <end position="126"/>
    </location>
</feature>
<dbReference type="STRING" id="112248.SAMN05444392_12031"/>
<accession>A0A1M5BAT1</accession>
<sequence length="133" mass="15907">MHHPVVGELVFNIYRVQSVIILIWHDASSSITQCEVKRISADEWYQSLSDETKKYKEVAMILQENLRKMQRRLDLTMLPSKDRLLLFHKIMNEYCTDYKLKELLTQEEIGQFLGLSRETVNRLLNKEHYFESE</sequence>
<proteinExistence type="predicted"/>
<gene>
    <name evidence="2" type="ORF">SAMN05444392_12031</name>
</gene>
<dbReference type="Proteomes" id="UP000184476">
    <property type="component" value="Unassembled WGS sequence"/>
</dbReference>
<dbReference type="InterPro" id="IPR036390">
    <property type="entry name" value="WH_DNA-bd_sf"/>
</dbReference>
<keyword evidence="3" id="KW-1185">Reference proteome</keyword>
<dbReference type="Pfam" id="PF00325">
    <property type="entry name" value="Crp"/>
    <property type="match status" value="1"/>
</dbReference>
<dbReference type="InterPro" id="IPR012318">
    <property type="entry name" value="HTH_CRP"/>
</dbReference>
<evidence type="ECO:0000313" key="3">
    <source>
        <dbReference type="Proteomes" id="UP000184476"/>
    </source>
</evidence>
<protein>
    <submittedName>
        <fullName evidence="2">Regulatory protein, crp family</fullName>
    </submittedName>
</protein>
<dbReference type="GO" id="GO:0006355">
    <property type="term" value="P:regulation of DNA-templated transcription"/>
    <property type="evidence" value="ECO:0007669"/>
    <property type="project" value="InterPro"/>
</dbReference>
<dbReference type="EMBL" id="FQVL01000020">
    <property type="protein sequence ID" value="SHF39609.1"/>
    <property type="molecule type" value="Genomic_DNA"/>
</dbReference>
<organism evidence="2 3">
    <name type="scientific">Seinonella peptonophila</name>
    <dbReference type="NCBI Taxonomy" id="112248"/>
    <lineage>
        <taxon>Bacteria</taxon>
        <taxon>Bacillati</taxon>
        <taxon>Bacillota</taxon>
        <taxon>Bacilli</taxon>
        <taxon>Bacillales</taxon>
        <taxon>Thermoactinomycetaceae</taxon>
        <taxon>Seinonella</taxon>
    </lineage>
</organism>
<name>A0A1M5BAT1_9BACL</name>
<dbReference type="GO" id="GO:0003677">
    <property type="term" value="F:DNA binding"/>
    <property type="evidence" value="ECO:0007669"/>
    <property type="project" value="InterPro"/>
</dbReference>
<dbReference type="InterPro" id="IPR014710">
    <property type="entry name" value="RmlC-like_jellyroll"/>
</dbReference>
<dbReference type="Gene3D" id="2.60.120.10">
    <property type="entry name" value="Jelly Rolls"/>
    <property type="match status" value="1"/>
</dbReference>
<evidence type="ECO:0000259" key="1">
    <source>
        <dbReference type="Pfam" id="PF00325"/>
    </source>
</evidence>
<dbReference type="SUPFAM" id="SSF46785">
    <property type="entry name" value="Winged helix' DNA-binding domain"/>
    <property type="match status" value="1"/>
</dbReference>
<dbReference type="AlphaFoldDB" id="A0A1M5BAT1"/>
<reference evidence="2 3" key="1">
    <citation type="submission" date="2016-11" db="EMBL/GenBank/DDBJ databases">
        <authorList>
            <person name="Jaros S."/>
            <person name="Januszkiewicz K."/>
            <person name="Wedrychowicz H."/>
        </authorList>
    </citation>
    <scope>NUCLEOTIDE SEQUENCE [LARGE SCALE GENOMIC DNA]</scope>
    <source>
        <strain evidence="2 3">DSM 44666</strain>
    </source>
</reference>
<evidence type="ECO:0000313" key="2">
    <source>
        <dbReference type="EMBL" id="SHF39609.1"/>
    </source>
</evidence>